<keyword evidence="3" id="KW-0677">Repeat</keyword>
<dbReference type="PROSITE" id="PS50005">
    <property type="entry name" value="TPR"/>
    <property type="match status" value="1"/>
</dbReference>
<protein>
    <recommendedName>
        <fullName evidence="6">RNA-polymerase II-associated protein 3-like C-terminal domain-containing protein</fullName>
    </recommendedName>
</protein>
<evidence type="ECO:0000256" key="2">
    <source>
        <dbReference type="ARBA" id="ARBA00022490"/>
    </source>
</evidence>
<keyword evidence="4 5" id="KW-0802">TPR repeat</keyword>
<dbReference type="SUPFAM" id="SSF48452">
    <property type="entry name" value="TPR-like"/>
    <property type="match status" value="1"/>
</dbReference>
<evidence type="ECO:0000256" key="3">
    <source>
        <dbReference type="ARBA" id="ARBA00022737"/>
    </source>
</evidence>
<dbReference type="PANTHER" id="PTHR45984:SF1">
    <property type="entry name" value="SPAG1 AXONEMAL DYNEIN ASSEMBLY FACTOR"/>
    <property type="match status" value="1"/>
</dbReference>
<accession>A0ABN7ASY6</accession>
<organism evidence="7 8">
    <name type="scientific">Nesidiocoris tenuis</name>
    <dbReference type="NCBI Taxonomy" id="355587"/>
    <lineage>
        <taxon>Eukaryota</taxon>
        <taxon>Metazoa</taxon>
        <taxon>Ecdysozoa</taxon>
        <taxon>Arthropoda</taxon>
        <taxon>Hexapoda</taxon>
        <taxon>Insecta</taxon>
        <taxon>Pterygota</taxon>
        <taxon>Neoptera</taxon>
        <taxon>Paraneoptera</taxon>
        <taxon>Hemiptera</taxon>
        <taxon>Heteroptera</taxon>
        <taxon>Panheteroptera</taxon>
        <taxon>Cimicomorpha</taxon>
        <taxon>Miridae</taxon>
        <taxon>Dicyphina</taxon>
        <taxon>Nesidiocoris</taxon>
    </lineage>
</organism>
<keyword evidence="8" id="KW-1185">Reference proteome</keyword>
<dbReference type="SMART" id="SM00028">
    <property type="entry name" value="TPR"/>
    <property type="match status" value="3"/>
</dbReference>
<evidence type="ECO:0000313" key="8">
    <source>
        <dbReference type="Proteomes" id="UP001307889"/>
    </source>
</evidence>
<dbReference type="Pfam" id="PF00515">
    <property type="entry name" value="TPR_1"/>
    <property type="match status" value="1"/>
</dbReference>
<dbReference type="InterPro" id="IPR011990">
    <property type="entry name" value="TPR-like_helical_dom_sf"/>
</dbReference>
<dbReference type="Proteomes" id="UP001307889">
    <property type="component" value="Chromosome 6"/>
</dbReference>
<dbReference type="Gene3D" id="1.25.40.10">
    <property type="entry name" value="Tetratricopeptide repeat domain"/>
    <property type="match status" value="1"/>
</dbReference>
<dbReference type="InterPro" id="IPR025986">
    <property type="entry name" value="RPAP3-like_C"/>
</dbReference>
<evidence type="ECO:0000256" key="5">
    <source>
        <dbReference type="PROSITE-ProRule" id="PRU00339"/>
    </source>
</evidence>
<dbReference type="PANTHER" id="PTHR45984">
    <property type="entry name" value="RNA (RNA) POLYMERASE II ASSOCIATED PROTEIN HOMOLOG"/>
    <property type="match status" value="1"/>
</dbReference>
<dbReference type="InterPro" id="IPR019734">
    <property type="entry name" value="TPR_rpt"/>
</dbReference>
<evidence type="ECO:0000256" key="4">
    <source>
        <dbReference type="ARBA" id="ARBA00022803"/>
    </source>
</evidence>
<sequence>MAGDFGVAGDRMPKKKSILDKYDVPLHHLDFEYVKNCRNVRELEKILKILRSREEGYYPELTVCVENQLAALDSKNSLLRKETKAKSKADLSKEEWSSITSDLLAWKGDLDRVDAKMAEQKSYNTFNGQVPSVRRSIKGFQNKKNGDISEKKSQRIKGSDYNSWDKFDADEECKKMDLEQEIKEESTKKIEEIQLKENKKMSIEELAIQSLGDIGNLPHETRESTALREKDIGNEFYNTNNIDESIKHYTRSVYLYPTVAGLNNRAAAYLKQCAFNKALVDLNKVLEMDPTNVKARFRRAQSFQHKNSFREALDDIHHVLLKEPNNHVARHVADQLRESMRKLPKMHRIRLKDRESGKMVVKTVTQFEMLNDYKNENFIEVNNFGLPKIMCNCDGKHSHEAGIRHEDHVRYQHVRTHVPKAEKVVKANSEKSDLEKLLTTNPPAKKLEIVEVEKNVKDDDDWNDTSEMVPLFGDAGPSSCVVADMRTKSFAPMESDGKSKKMGENELIKDACSSSDLTKEVKTGKNITIKEKCAATGFNESYPLENGIDTHPQGNLPNGCGCVKPLNLFQFKRDWSAITGNSAMERKAELLFSICPSHVVQAFGNSWDKDMLVDVMKCLLLQDDPQTRKKLSEYVHALPKLDRFNINYYFLSQEERSLAQELIDRCRPYVDSKVAERFQLSQ</sequence>
<reference evidence="7 8" key="1">
    <citation type="submission" date="2023-09" db="EMBL/GenBank/DDBJ databases">
        <title>Nesidiocoris tenuis whole genome shotgun sequence.</title>
        <authorList>
            <person name="Shibata T."/>
            <person name="Shimoda M."/>
            <person name="Kobayashi T."/>
            <person name="Uehara T."/>
        </authorList>
    </citation>
    <scope>NUCLEOTIDE SEQUENCE [LARGE SCALE GENOMIC DNA]</scope>
    <source>
        <strain evidence="7 8">Japan</strain>
    </source>
</reference>
<dbReference type="EMBL" id="AP028914">
    <property type="protein sequence ID" value="BES95323.1"/>
    <property type="molecule type" value="Genomic_DNA"/>
</dbReference>
<evidence type="ECO:0000256" key="1">
    <source>
        <dbReference type="ARBA" id="ARBA00004496"/>
    </source>
</evidence>
<keyword evidence="2" id="KW-0963">Cytoplasm</keyword>
<dbReference type="InterPro" id="IPR051982">
    <property type="entry name" value="CiliaryAsmbly_MitoImport"/>
</dbReference>
<proteinExistence type="predicted"/>
<feature type="repeat" description="TPR" evidence="5">
    <location>
        <begin position="259"/>
        <end position="292"/>
    </location>
</feature>
<gene>
    <name evidence="7" type="ORF">NTJ_08134</name>
</gene>
<feature type="domain" description="RNA-polymerase II-associated protein 3-like C-terminal" evidence="6">
    <location>
        <begin position="565"/>
        <end position="656"/>
    </location>
</feature>
<dbReference type="Pfam" id="PF13877">
    <property type="entry name" value="RPAP3_C"/>
    <property type="match status" value="1"/>
</dbReference>
<evidence type="ECO:0000313" key="7">
    <source>
        <dbReference type="EMBL" id="BES95323.1"/>
    </source>
</evidence>
<comment type="subcellular location">
    <subcellularLocation>
        <location evidence="1">Cytoplasm</location>
    </subcellularLocation>
</comment>
<evidence type="ECO:0000259" key="6">
    <source>
        <dbReference type="Pfam" id="PF13877"/>
    </source>
</evidence>
<name>A0ABN7ASY6_9HEMI</name>